<keyword evidence="1" id="KW-0732">Signal</keyword>
<feature type="domain" description="Solute-binding protein family 3/N-terminal" evidence="2">
    <location>
        <begin position="49"/>
        <end position="266"/>
    </location>
</feature>
<gene>
    <name evidence="3" type="ORF">OF850_14160</name>
</gene>
<dbReference type="RefSeq" id="WP_301590903.1">
    <property type="nucleotide sequence ID" value="NZ_JAPFQI010000011.1"/>
</dbReference>
<dbReference type="Pfam" id="PF00497">
    <property type="entry name" value="SBP_bac_3"/>
    <property type="match status" value="1"/>
</dbReference>
<evidence type="ECO:0000259" key="2">
    <source>
        <dbReference type="SMART" id="SM00062"/>
    </source>
</evidence>
<accession>A0ABT3NXC5</accession>
<organism evidence="3 4">
    <name type="scientific">Sabulicella glaciei</name>
    <dbReference type="NCBI Taxonomy" id="2984948"/>
    <lineage>
        <taxon>Bacteria</taxon>
        <taxon>Pseudomonadati</taxon>
        <taxon>Pseudomonadota</taxon>
        <taxon>Alphaproteobacteria</taxon>
        <taxon>Acetobacterales</taxon>
        <taxon>Acetobacteraceae</taxon>
        <taxon>Sabulicella</taxon>
    </lineage>
</organism>
<evidence type="ECO:0000313" key="4">
    <source>
        <dbReference type="Proteomes" id="UP001526430"/>
    </source>
</evidence>
<reference evidence="3 4" key="1">
    <citation type="submission" date="2022-10" db="EMBL/GenBank/DDBJ databases">
        <title>Roseococcus glaciei nov., sp. nov., isolated from glacier.</title>
        <authorList>
            <person name="Liu Q."/>
            <person name="Xin Y.-H."/>
        </authorList>
    </citation>
    <scope>NUCLEOTIDE SEQUENCE [LARGE SCALE GENOMIC DNA]</scope>
    <source>
        <strain evidence="3 4">MDT2-1-1</strain>
    </source>
</reference>
<dbReference type="Gene3D" id="3.40.190.10">
    <property type="entry name" value="Periplasmic binding protein-like II"/>
    <property type="match status" value="2"/>
</dbReference>
<comment type="caution">
    <text evidence="3">The sequence shown here is derived from an EMBL/GenBank/DDBJ whole genome shotgun (WGS) entry which is preliminary data.</text>
</comment>
<keyword evidence="4" id="KW-1185">Reference proteome</keyword>
<dbReference type="PANTHER" id="PTHR35936:SF17">
    <property type="entry name" value="ARGININE-BINDING EXTRACELLULAR PROTEIN ARTP"/>
    <property type="match status" value="1"/>
</dbReference>
<dbReference type="Proteomes" id="UP001526430">
    <property type="component" value="Unassembled WGS sequence"/>
</dbReference>
<dbReference type="SMART" id="SM00062">
    <property type="entry name" value="PBPb"/>
    <property type="match status" value="1"/>
</dbReference>
<protein>
    <submittedName>
        <fullName evidence="3">Transporter substrate-binding domain-containing protein</fullName>
    </submittedName>
</protein>
<proteinExistence type="predicted"/>
<dbReference type="InterPro" id="IPR001638">
    <property type="entry name" value="Solute-binding_3/MltF_N"/>
</dbReference>
<dbReference type="PANTHER" id="PTHR35936">
    <property type="entry name" value="MEMBRANE-BOUND LYTIC MUREIN TRANSGLYCOSYLASE F"/>
    <property type="match status" value="1"/>
</dbReference>
<dbReference type="SUPFAM" id="SSF53850">
    <property type="entry name" value="Periplasmic binding protein-like II"/>
    <property type="match status" value="1"/>
</dbReference>
<sequence>MRPISTAAKSDWAGGLSRRLLLALPGLPVPTLLHAQAPQPGAAVAPGGRLRAAIITSNPVLVTMGPDGSPGGVTVDLARALAEHLSVPLQIVPYANPARYNESIGKGEWDVGLAARDPAREAVLSFSEPFMEVDGGFVARPGGTIRQAAQADGEGIRIAVAQGSAPDAFLSRSLRQAMLVRIPGGFAPSRDALISGQADLYADNIHICHRIAEAVPGAFVLEGRFNAVKMAIAVPKGNEAALPPLNEFLREAKRRNLITEAIARAGLRGVRQEA</sequence>
<dbReference type="EMBL" id="JAPFQI010000011">
    <property type="protein sequence ID" value="MCW8086776.1"/>
    <property type="molecule type" value="Genomic_DNA"/>
</dbReference>
<evidence type="ECO:0000313" key="3">
    <source>
        <dbReference type="EMBL" id="MCW8086776.1"/>
    </source>
</evidence>
<name>A0ABT3NXC5_9PROT</name>
<evidence type="ECO:0000256" key="1">
    <source>
        <dbReference type="ARBA" id="ARBA00022729"/>
    </source>
</evidence>